<comment type="caution">
    <text evidence="2">The sequence shown here is derived from an EMBL/GenBank/DDBJ whole genome shotgun (WGS) entry which is preliminary data.</text>
</comment>
<reference evidence="3" key="1">
    <citation type="journal article" date="2017" name="Nat. Microbiol.">
        <title>Global analysis of biosynthetic gene clusters reveals vast potential of secondary metabolite production in Penicillium species.</title>
        <authorList>
            <person name="Nielsen J.C."/>
            <person name="Grijseels S."/>
            <person name="Prigent S."/>
            <person name="Ji B."/>
            <person name="Dainat J."/>
            <person name="Nielsen K.F."/>
            <person name="Frisvad J.C."/>
            <person name="Workman M."/>
            <person name="Nielsen J."/>
        </authorList>
    </citation>
    <scope>NUCLEOTIDE SEQUENCE [LARGE SCALE GENOMIC DNA]</scope>
    <source>
        <strain evidence="3">IBT 13039</strain>
    </source>
</reference>
<accession>A0A1V6YPR0</accession>
<dbReference type="InterPro" id="IPR036928">
    <property type="entry name" value="AS_sf"/>
</dbReference>
<dbReference type="AlphaFoldDB" id="A0A1V6YPR0"/>
<organism evidence="2 3">
    <name type="scientific">Penicillium nalgiovense</name>
    <dbReference type="NCBI Taxonomy" id="60175"/>
    <lineage>
        <taxon>Eukaryota</taxon>
        <taxon>Fungi</taxon>
        <taxon>Dikarya</taxon>
        <taxon>Ascomycota</taxon>
        <taxon>Pezizomycotina</taxon>
        <taxon>Eurotiomycetes</taxon>
        <taxon>Eurotiomycetidae</taxon>
        <taxon>Eurotiales</taxon>
        <taxon>Aspergillaceae</taxon>
        <taxon>Penicillium</taxon>
    </lineage>
</organism>
<dbReference type="Pfam" id="PF01425">
    <property type="entry name" value="Amidase"/>
    <property type="match status" value="1"/>
</dbReference>
<evidence type="ECO:0000313" key="3">
    <source>
        <dbReference type="Proteomes" id="UP000191691"/>
    </source>
</evidence>
<keyword evidence="3" id="KW-1185">Reference proteome</keyword>
<protein>
    <recommendedName>
        <fullName evidence="1">Amidase domain-containing protein</fullName>
    </recommendedName>
</protein>
<evidence type="ECO:0000259" key="1">
    <source>
        <dbReference type="Pfam" id="PF01425"/>
    </source>
</evidence>
<name>A0A1V6YPR0_PENNA</name>
<dbReference type="InterPro" id="IPR023631">
    <property type="entry name" value="Amidase_dom"/>
</dbReference>
<dbReference type="Proteomes" id="UP000191691">
    <property type="component" value="Unassembled WGS sequence"/>
</dbReference>
<sequence length="139" mass="15031">MPEYSSTKEAIPGAVLVVDTLDLERISRGLGDGVFTSEDLLYLSRISQVNDQVRAVGCVNPEAKSIAIRRDQERRDGNVHGALHGIPFLVKDTFVTLNQMDTTGGSYALAGARYEFESTITTKLRGAGATIQGKTNLSE</sequence>
<gene>
    <name evidence="2" type="ORF">PENNAL_c0014G10075</name>
</gene>
<dbReference type="PANTHER" id="PTHR42678:SF34">
    <property type="entry name" value="OS04G0183300 PROTEIN"/>
    <property type="match status" value="1"/>
</dbReference>
<feature type="domain" description="Amidase" evidence="1">
    <location>
        <begin position="42"/>
        <end position="139"/>
    </location>
</feature>
<dbReference type="STRING" id="60175.A0A1V6YPR0"/>
<dbReference type="SUPFAM" id="SSF75304">
    <property type="entry name" value="Amidase signature (AS) enzymes"/>
    <property type="match status" value="1"/>
</dbReference>
<dbReference type="Gene3D" id="3.90.1300.10">
    <property type="entry name" value="Amidase signature (AS) domain"/>
    <property type="match status" value="1"/>
</dbReference>
<dbReference type="EMBL" id="MOOB01000014">
    <property type="protein sequence ID" value="OQE89429.1"/>
    <property type="molecule type" value="Genomic_DNA"/>
</dbReference>
<proteinExistence type="predicted"/>
<dbReference type="PANTHER" id="PTHR42678">
    <property type="entry name" value="AMIDASE"/>
    <property type="match status" value="1"/>
</dbReference>
<evidence type="ECO:0000313" key="2">
    <source>
        <dbReference type="EMBL" id="OQE89429.1"/>
    </source>
</evidence>